<accession>A0ABR9XSM6</accession>
<feature type="chain" id="PRO_5045565846" evidence="1">
    <location>
        <begin position="25"/>
        <end position="314"/>
    </location>
</feature>
<dbReference type="Proteomes" id="UP000619838">
    <property type="component" value="Unassembled WGS sequence"/>
</dbReference>
<sequence length="314" mass="35469">MKKIIVSAASVLMLLLLHQSLGFASISQFTGTWTNTDPDTRGITKLQITKDGSGIRLHAWGKCHPEDCDWGEVVAHPYAPNVSSDMMQRTRAVTAVFTEGFKETVIVVRSAGKNKLQANAFTRFTDGSNRSNYTSFYRFNRQFQVLPVTPMPIPMPLPQPVPQLKEDCISFNPATTTVKNVNGSWKIVDGNHWMFDFGNKRSEAYKALRVIKHYKLNQSCFVGRPDPSFQYMLTSGNAPKGPMPGEDCISFNPSTIEVKEINGRWKIVDGNHWMFDFGNKEDEARTAYAVIKKYGFTRSCFVGRPDPSFQYLRK</sequence>
<evidence type="ECO:0000313" key="2">
    <source>
        <dbReference type="EMBL" id="MBF0637036.1"/>
    </source>
</evidence>
<reference evidence="2 3" key="1">
    <citation type="journal article" date="2020" name="Microorganisms">
        <title>Simultaneous Genome Sequencing of Prosthecochloris ethylica and Desulfuromonas acetoxidans within a Syntrophic Mixture Reveals Unique Pili and Protein Interactions.</title>
        <authorList>
            <person name="Kyndt J.A."/>
            <person name="Van Beeumen J.J."/>
            <person name="Meyer T.E."/>
        </authorList>
    </citation>
    <scope>NUCLEOTIDE SEQUENCE [LARGE SCALE GENOMIC DNA]</scope>
    <source>
        <strain evidence="2 3">N3</strain>
    </source>
</reference>
<proteinExistence type="predicted"/>
<feature type="signal peptide" evidence="1">
    <location>
        <begin position="1"/>
        <end position="24"/>
    </location>
</feature>
<evidence type="ECO:0000256" key="1">
    <source>
        <dbReference type="SAM" id="SignalP"/>
    </source>
</evidence>
<keyword evidence="1" id="KW-0732">Signal</keyword>
<protein>
    <submittedName>
        <fullName evidence="2">Uncharacterized protein</fullName>
    </submittedName>
</protein>
<organism evidence="2 3">
    <name type="scientific">Prosthecochloris ethylica</name>
    <dbReference type="NCBI Taxonomy" id="2743976"/>
    <lineage>
        <taxon>Bacteria</taxon>
        <taxon>Pseudomonadati</taxon>
        <taxon>Chlorobiota</taxon>
        <taxon>Chlorobiia</taxon>
        <taxon>Chlorobiales</taxon>
        <taxon>Chlorobiaceae</taxon>
        <taxon>Prosthecochloris</taxon>
    </lineage>
</organism>
<dbReference type="EMBL" id="JADGII010000011">
    <property type="protein sequence ID" value="MBF0637036.1"/>
    <property type="molecule type" value="Genomic_DNA"/>
</dbReference>
<dbReference type="RefSeq" id="WP_175187038.1">
    <property type="nucleotide sequence ID" value="NZ_JABVZQ010000003.1"/>
</dbReference>
<keyword evidence="3" id="KW-1185">Reference proteome</keyword>
<gene>
    <name evidence="2" type="ORF">INT08_07625</name>
</gene>
<comment type="caution">
    <text evidence="2">The sequence shown here is derived from an EMBL/GenBank/DDBJ whole genome shotgun (WGS) entry which is preliminary data.</text>
</comment>
<evidence type="ECO:0000313" key="3">
    <source>
        <dbReference type="Proteomes" id="UP000619838"/>
    </source>
</evidence>
<name>A0ABR9XSM6_9CHLB</name>